<dbReference type="RefSeq" id="XP_007806165.1">
    <property type="nucleotide sequence ID" value="XM_007807974.1"/>
</dbReference>
<dbReference type="EMBL" id="KE721527">
    <property type="protein sequence ID" value="ERF68186.1"/>
    <property type="molecule type" value="Genomic_DNA"/>
</dbReference>
<dbReference type="GeneID" id="19240220"/>
<feature type="compositionally biased region" description="Acidic residues" evidence="1">
    <location>
        <begin position="40"/>
        <end position="62"/>
    </location>
</feature>
<feature type="region of interest" description="Disordered" evidence="1">
    <location>
        <begin position="33"/>
        <end position="67"/>
    </location>
</feature>
<dbReference type="AlphaFoldDB" id="U1G941"/>
<accession>U1G941</accession>
<reference evidence="3" key="1">
    <citation type="journal article" date="2014" name="BMC Genomics">
        <title>Genome characteristics reveal the impact of lichenization on lichen-forming fungus Endocarpon pusillum Hedwig (Verrucariales, Ascomycota).</title>
        <authorList>
            <person name="Wang Y.-Y."/>
            <person name="Liu B."/>
            <person name="Zhang X.-Y."/>
            <person name="Zhou Q.-M."/>
            <person name="Zhang T."/>
            <person name="Li H."/>
            <person name="Yu Y.-F."/>
            <person name="Zhang X.-L."/>
            <person name="Hao X.-Y."/>
            <person name="Wang M."/>
            <person name="Wang L."/>
            <person name="Wei J.-C."/>
        </authorList>
    </citation>
    <scope>NUCLEOTIDE SEQUENCE [LARGE SCALE GENOMIC DNA]</scope>
    <source>
        <strain evidence="3">Z07020 / HMAS-L-300199</strain>
    </source>
</reference>
<keyword evidence="3" id="KW-1185">Reference proteome</keyword>
<organism evidence="2 3">
    <name type="scientific">Endocarpon pusillum (strain Z07020 / HMAS-L-300199)</name>
    <name type="common">Lichen-forming fungus</name>
    <dbReference type="NCBI Taxonomy" id="1263415"/>
    <lineage>
        <taxon>Eukaryota</taxon>
        <taxon>Fungi</taxon>
        <taxon>Dikarya</taxon>
        <taxon>Ascomycota</taxon>
        <taxon>Pezizomycotina</taxon>
        <taxon>Eurotiomycetes</taxon>
        <taxon>Chaetothyriomycetidae</taxon>
        <taxon>Verrucariales</taxon>
        <taxon>Verrucariaceae</taxon>
        <taxon>Endocarpon</taxon>
    </lineage>
</organism>
<sequence length="172" mass="19186">MDTTCLPISSSDSFNEDGIDGAIEGLGKLDIGAGGSTCDFDPEIEDDPEDDLEDEAEDDSDNDTSPPFTTFEASHPWLFKLLRRSCPIFTGPEAAMDRLNTVKPARFYRVCDEQTFTKFNSEKGFVNEAFAGLPSWYFIDAGAVVKHINWETDPNPFITRFISMCSTEDKTR</sequence>
<dbReference type="HOGENOM" id="CLU_1555244_0_0_1"/>
<protein>
    <submittedName>
        <fullName evidence="2">Uncharacterized protein</fullName>
    </submittedName>
</protein>
<evidence type="ECO:0000256" key="1">
    <source>
        <dbReference type="SAM" id="MobiDB-lite"/>
    </source>
</evidence>
<proteinExistence type="predicted"/>
<dbReference type="Proteomes" id="UP000019373">
    <property type="component" value="Unassembled WGS sequence"/>
</dbReference>
<evidence type="ECO:0000313" key="2">
    <source>
        <dbReference type="EMBL" id="ERF68186.1"/>
    </source>
</evidence>
<evidence type="ECO:0000313" key="3">
    <source>
        <dbReference type="Proteomes" id="UP000019373"/>
    </source>
</evidence>
<gene>
    <name evidence="2" type="ORF">EPUS_05267</name>
</gene>
<name>U1G941_ENDPU</name>